<gene>
    <name evidence="1" type="ORF">MUY27_03775</name>
</gene>
<reference evidence="1" key="1">
    <citation type="submission" date="2022-04" db="EMBL/GenBank/DDBJ databases">
        <title>Mucilaginibacter sp. RS28 isolated from freshwater.</title>
        <authorList>
            <person name="Ko S.-R."/>
        </authorList>
    </citation>
    <scope>NUCLEOTIDE SEQUENCE</scope>
    <source>
        <strain evidence="1">RS28</strain>
    </source>
</reference>
<dbReference type="Proteomes" id="UP001139450">
    <property type="component" value="Unassembled WGS sequence"/>
</dbReference>
<comment type="caution">
    <text evidence="1">The sequence shown here is derived from an EMBL/GenBank/DDBJ whole genome shotgun (WGS) entry which is preliminary data.</text>
</comment>
<evidence type="ECO:0000313" key="1">
    <source>
        <dbReference type="EMBL" id="MCJ8208812.1"/>
    </source>
</evidence>
<dbReference type="RefSeq" id="WP_245128648.1">
    <property type="nucleotide sequence ID" value="NZ_JALJEJ010000002.1"/>
</dbReference>
<proteinExistence type="predicted"/>
<keyword evidence="2" id="KW-1185">Reference proteome</keyword>
<name>A0A9X1X046_9SPHI</name>
<sequence>MKRFLILIFLFISVDGLCQGSSSENSIPVTPNMASLYRLSQRPIGKSSGIPDISISLASIKQGENVLPITLGYSGGGVKVQEIASWVGLGWNLSVGGSITRVMRGLPDDTPTSGYYYTNPNLSSLTSGGADQISMMRDILKNRLDIEPDIYYYNLNGRSGEFFFDRNHHVMQQNPSGLNIEPIISNNHFMGWIVKDEMGNVYYFGTNQDSSYSAVDKTTQMGIDDDPLHQSGKELIDNFITSWHLVQITDVNNLNQVNFHYTSAQASVETLTTAYQFIYHIDNAPEYLNSNPSQPSQPFSAIVTSQNEQYLSQIITANQTVTFNTSADRLDYPGGRKLNSVTIVDNNNTAVRSFNFNYGYFISAPGNPNQPNDPATLHNSRRLKLLSITDLNDSETQGHTYSFDYYEDQPLPNRLVGGIDYWGYSNGSAGIGLPNIEYRFGPGPKTVFDQFTNRLPNYAFGVSGSLKRITYPTGGTRLFLYEQNTVLYSPSDFVQTIQNLSNYNVQNAQEINITPSQLNYNNGTTLYSQIFTINNGDASTTLKYDLTGDSNCQANVYTIYNLDNNASYQLSVTTQSQTITGLPNGNYQLVVQNNYPGTVCNTALDLRWTESHLDKTPVRDGYPFYGYNVDAGGIRVKEIQDFDPATNITSSTKYRYNLFSNSSLTSGMLASNPTFAVIDNSGGGNLNLKLTSTSAYPLGTLDNSYVVYTDVTTYQDNDGYLQQKFSFDPDPDFDLNAFPLPPVDSHKYKRGDLLNTKYFDNTNKLLMEEEDHWETTPTAAIPSSVGYGYWGYQPGGLYELEYARFTTYYVTCYRKDHLYTRKINYNNNLATEVRIENTYLNDTNLHLLLSQKQYLNNKNKTTSYRYAINNDSDFILGLSPAESSVKTQLLSKNILTPLEITVQHSNANAFVEGTKTIFGVFNGNQYYPSALRKYTSMAEYREQQMYRYDSSYGHILSSATNSAPPVCYIYSYNGEYPIAQIVNSDYAVIESVLGTSNIDSFKNLANPTKAQIDSFIAPLFTSSSMQNFLITTYTFKPLVGMTSMTDAKGMTTYYEYDGFQRLINVKDKDGNIVKHYDYHYQNQ</sequence>
<dbReference type="EMBL" id="JALJEJ010000002">
    <property type="protein sequence ID" value="MCJ8208812.1"/>
    <property type="molecule type" value="Genomic_DNA"/>
</dbReference>
<organism evidence="1 2">
    <name type="scientific">Mucilaginibacter straminoryzae</name>
    <dbReference type="NCBI Taxonomy" id="2932774"/>
    <lineage>
        <taxon>Bacteria</taxon>
        <taxon>Pseudomonadati</taxon>
        <taxon>Bacteroidota</taxon>
        <taxon>Sphingobacteriia</taxon>
        <taxon>Sphingobacteriales</taxon>
        <taxon>Sphingobacteriaceae</taxon>
        <taxon>Mucilaginibacter</taxon>
    </lineage>
</organism>
<dbReference type="AlphaFoldDB" id="A0A9X1X046"/>
<accession>A0A9X1X046</accession>
<evidence type="ECO:0008006" key="3">
    <source>
        <dbReference type="Google" id="ProtNLM"/>
    </source>
</evidence>
<evidence type="ECO:0000313" key="2">
    <source>
        <dbReference type="Proteomes" id="UP001139450"/>
    </source>
</evidence>
<protein>
    <recommendedName>
        <fullName evidence="3">YD repeat-containing protein</fullName>
    </recommendedName>
</protein>